<sequence length="366" mass="41431">MRDEKSGKTRIKFLFGIAVIVAAVYISFKYLIVYVWPFVIGVFIAVILEKKIIYLSDKLYIGLDKLLAWNKRITIKKKKCQGIAATIIVSLIFVVLLALFSFIIFKGVDEFSRLLRNLDYNLIAVKQLTARMCFDADAFLGLEGGCCLESLIACGHKLMSIMPEKIILISAPVVKNIVIIVGGIVVCFIAVIYLVSDLQKFRDNIRQVVFYEEIRMIWKEVRRLINIYFKVQLRIMLINSGLCMLAFAILKNPYAIVLGIIIGIIDALPVFGTGTVLIPWILISFLIRNYRYAVILLMAYIITYFVREIMESKSMGDRLGISPFTMLVIIFTGLLVYGVAGFITGPVSYVIIKALVIRLRCEMGIE</sequence>
<dbReference type="EMBL" id="JBBMER010000010">
    <property type="protein sequence ID" value="MEQ2380585.1"/>
    <property type="molecule type" value="Genomic_DNA"/>
</dbReference>
<dbReference type="InterPro" id="IPR002549">
    <property type="entry name" value="AI-2E-like"/>
</dbReference>
<evidence type="ECO:0000313" key="7">
    <source>
        <dbReference type="EMBL" id="MEQ2380585.1"/>
    </source>
</evidence>
<keyword evidence="4 6" id="KW-1133">Transmembrane helix</keyword>
<accession>A0ABV1BYL5</accession>
<comment type="subcellular location">
    <subcellularLocation>
        <location evidence="1">Membrane</location>
        <topology evidence="1">Multi-pass membrane protein</topology>
    </subcellularLocation>
</comment>
<evidence type="ECO:0000256" key="1">
    <source>
        <dbReference type="ARBA" id="ARBA00004141"/>
    </source>
</evidence>
<dbReference type="PANTHER" id="PTHR21716:SF68">
    <property type="entry name" value="TRANSPORT PROTEIN YTVI-RELATED"/>
    <property type="match status" value="1"/>
</dbReference>
<keyword evidence="3 6" id="KW-0812">Transmembrane</keyword>
<evidence type="ECO:0000256" key="6">
    <source>
        <dbReference type="SAM" id="Phobius"/>
    </source>
</evidence>
<keyword evidence="8" id="KW-1185">Reference proteome</keyword>
<comment type="similarity">
    <text evidence="2">Belongs to the autoinducer-2 exporter (AI-2E) (TC 2.A.86) family.</text>
</comment>
<feature type="transmembrane region" description="Helical" evidence="6">
    <location>
        <begin position="177"/>
        <end position="196"/>
    </location>
</feature>
<gene>
    <name evidence="7" type="ORF">WMO14_12025</name>
</gene>
<feature type="transmembrane region" description="Helical" evidence="6">
    <location>
        <begin position="231"/>
        <end position="250"/>
    </location>
</feature>
<reference evidence="7 8" key="1">
    <citation type="submission" date="2024-03" db="EMBL/GenBank/DDBJ databases">
        <title>Human intestinal bacterial collection.</title>
        <authorList>
            <person name="Pauvert C."/>
            <person name="Hitch T.C.A."/>
            <person name="Clavel T."/>
        </authorList>
    </citation>
    <scope>NUCLEOTIDE SEQUENCE [LARGE SCALE GENOMIC DNA]</scope>
    <source>
        <strain evidence="7 8">CLA-AA-H255</strain>
    </source>
</reference>
<feature type="transmembrane region" description="Helical" evidence="6">
    <location>
        <begin position="326"/>
        <end position="352"/>
    </location>
</feature>
<feature type="transmembrane region" description="Helical" evidence="6">
    <location>
        <begin position="12"/>
        <end position="28"/>
    </location>
</feature>
<evidence type="ECO:0000256" key="3">
    <source>
        <dbReference type="ARBA" id="ARBA00022692"/>
    </source>
</evidence>
<keyword evidence="5 6" id="KW-0472">Membrane</keyword>
<feature type="transmembrane region" description="Helical" evidence="6">
    <location>
        <begin position="34"/>
        <end position="53"/>
    </location>
</feature>
<feature type="transmembrane region" description="Helical" evidence="6">
    <location>
        <begin position="290"/>
        <end position="306"/>
    </location>
</feature>
<name>A0ABV1BYL5_9FIRM</name>
<comment type="caution">
    <text evidence="7">The sequence shown here is derived from an EMBL/GenBank/DDBJ whole genome shotgun (WGS) entry which is preliminary data.</text>
</comment>
<evidence type="ECO:0000256" key="4">
    <source>
        <dbReference type="ARBA" id="ARBA00022989"/>
    </source>
</evidence>
<feature type="transmembrane region" description="Helical" evidence="6">
    <location>
        <begin position="82"/>
        <end position="105"/>
    </location>
</feature>
<dbReference type="Pfam" id="PF01594">
    <property type="entry name" value="AI-2E_transport"/>
    <property type="match status" value="1"/>
</dbReference>
<dbReference type="Proteomes" id="UP001442364">
    <property type="component" value="Unassembled WGS sequence"/>
</dbReference>
<dbReference type="RefSeq" id="WP_349153900.1">
    <property type="nucleotide sequence ID" value="NZ_JBBMER010000010.1"/>
</dbReference>
<evidence type="ECO:0000256" key="5">
    <source>
        <dbReference type="ARBA" id="ARBA00023136"/>
    </source>
</evidence>
<feature type="transmembrane region" description="Helical" evidence="6">
    <location>
        <begin position="256"/>
        <end position="283"/>
    </location>
</feature>
<protein>
    <submittedName>
        <fullName evidence="7">AI-2E family transporter</fullName>
    </submittedName>
</protein>
<evidence type="ECO:0000313" key="8">
    <source>
        <dbReference type="Proteomes" id="UP001442364"/>
    </source>
</evidence>
<dbReference type="PANTHER" id="PTHR21716">
    <property type="entry name" value="TRANSMEMBRANE PROTEIN"/>
    <property type="match status" value="1"/>
</dbReference>
<proteinExistence type="inferred from homology"/>
<evidence type="ECO:0000256" key="2">
    <source>
        <dbReference type="ARBA" id="ARBA00009773"/>
    </source>
</evidence>
<organism evidence="7 8">
    <name type="scientific">[Lactobacillus] rogosae</name>
    <dbReference type="NCBI Taxonomy" id="706562"/>
    <lineage>
        <taxon>Bacteria</taxon>
        <taxon>Bacillati</taxon>
        <taxon>Bacillota</taxon>
        <taxon>Clostridia</taxon>
        <taxon>Lachnospirales</taxon>
        <taxon>Lachnospiraceae</taxon>
        <taxon>Lachnospira</taxon>
    </lineage>
</organism>